<gene>
    <name evidence="2" type="ORF">HF682_16480</name>
</gene>
<dbReference type="EMBL" id="JABAIM010000005">
    <property type="protein sequence ID" value="NLR76766.1"/>
    <property type="molecule type" value="Genomic_DNA"/>
</dbReference>
<proteinExistence type="inferred from homology"/>
<sequence>MFKHTFFIHLNATPAWLALSRRARSEYIAQQLFPVFARFPAVNVRFFDGEYFSAQVSDIIMLETNDLPSYYALIDAIRDSEVIQKPYFTVAAILPTVESSLESYEAAPAQGQDLLTIPL</sequence>
<dbReference type="Pfam" id="PF17074">
    <property type="entry name" value="Darcynin"/>
    <property type="match status" value="1"/>
</dbReference>
<comment type="caution">
    <text evidence="2">The sequence shown here is derived from an EMBL/GenBank/DDBJ whole genome shotgun (WGS) entry which is preliminary data.</text>
</comment>
<protein>
    <submittedName>
        <fullName evidence="2">Darcynin 1</fullName>
    </submittedName>
</protein>
<name>A0A847SHB5_9NEIS</name>
<evidence type="ECO:0000256" key="1">
    <source>
        <dbReference type="ARBA" id="ARBA00006869"/>
    </source>
</evidence>
<dbReference type="AlphaFoldDB" id="A0A847SHB5"/>
<keyword evidence="3" id="KW-1185">Reference proteome</keyword>
<dbReference type="RefSeq" id="WP_168878444.1">
    <property type="nucleotide sequence ID" value="NZ_JABAIM010000005.1"/>
</dbReference>
<evidence type="ECO:0000313" key="2">
    <source>
        <dbReference type="EMBL" id="NLR76766.1"/>
    </source>
</evidence>
<evidence type="ECO:0000313" key="3">
    <source>
        <dbReference type="Proteomes" id="UP000587991"/>
    </source>
</evidence>
<dbReference type="InterPro" id="IPR031409">
    <property type="entry name" value="Darcynin"/>
</dbReference>
<reference evidence="2 3" key="1">
    <citation type="submission" date="2020-04" db="EMBL/GenBank/DDBJ databases">
        <title>Draft genome of Leeia sp. IMCC25680.</title>
        <authorList>
            <person name="Song J."/>
            <person name="Cho J.-C."/>
        </authorList>
    </citation>
    <scope>NUCLEOTIDE SEQUENCE [LARGE SCALE GENOMIC DNA]</scope>
    <source>
        <strain evidence="2 3">IMCC25680</strain>
    </source>
</reference>
<dbReference type="Proteomes" id="UP000587991">
    <property type="component" value="Unassembled WGS sequence"/>
</dbReference>
<accession>A0A847SHB5</accession>
<comment type="similarity">
    <text evidence="1">Belongs to the darcynin family.</text>
</comment>
<organism evidence="2 3">
    <name type="scientific">Leeia aquatica</name>
    <dbReference type="NCBI Taxonomy" id="2725557"/>
    <lineage>
        <taxon>Bacteria</taxon>
        <taxon>Pseudomonadati</taxon>
        <taxon>Pseudomonadota</taxon>
        <taxon>Betaproteobacteria</taxon>
        <taxon>Neisseriales</taxon>
        <taxon>Leeiaceae</taxon>
        <taxon>Leeia</taxon>
    </lineage>
</organism>